<reference evidence="3" key="1">
    <citation type="journal article" date="2017" name="Genome Announc.">
        <title>Complete Genome Sequence of Mycobacterium stephanolepidis.</title>
        <authorList>
            <person name="Fukano H."/>
            <person name="Yoshida M."/>
            <person name="Katayama Y."/>
            <person name="Omatsu T."/>
            <person name="Mizutani T."/>
            <person name="Kurata O."/>
            <person name="Wada S."/>
            <person name="Hoshino Y."/>
        </authorList>
    </citation>
    <scope>NUCLEOTIDE SEQUENCE [LARGE SCALE GENOMIC DNA]</scope>
    <source>
        <strain evidence="3">NJB0901</strain>
    </source>
</reference>
<dbReference type="InterPro" id="IPR017517">
    <property type="entry name" value="Maleyloyr_isom"/>
</dbReference>
<evidence type="ECO:0000259" key="1">
    <source>
        <dbReference type="Pfam" id="PF11716"/>
    </source>
</evidence>
<organism evidence="2 3">
    <name type="scientific">[Mycobacterium] stephanolepidis</name>
    <dbReference type="NCBI Taxonomy" id="1520670"/>
    <lineage>
        <taxon>Bacteria</taxon>
        <taxon>Bacillati</taxon>
        <taxon>Actinomycetota</taxon>
        <taxon>Actinomycetes</taxon>
        <taxon>Mycobacteriales</taxon>
        <taxon>Mycobacteriaceae</taxon>
        <taxon>Mycobacteroides</taxon>
    </lineage>
</organism>
<name>A0A1Z4EWU6_9MYCO</name>
<proteinExistence type="predicted"/>
<dbReference type="Pfam" id="PF11716">
    <property type="entry name" value="MDMPI_N"/>
    <property type="match status" value="1"/>
</dbReference>
<dbReference type="NCBIfam" id="TIGR03083">
    <property type="entry name" value="maleylpyruvate isomerase family mycothiol-dependent enzyme"/>
    <property type="match status" value="1"/>
</dbReference>
<dbReference type="InterPro" id="IPR034660">
    <property type="entry name" value="DinB/YfiT-like"/>
</dbReference>
<dbReference type="EMBL" id="AP018165">
    <property type="protein sequence ID" value="BAX97414.1"/>
    <property type="molecule type" value="Genomic_DNA"/>
</dbReference>
<reference evidence="2 3" key="2">
    <citation type="journal article" date="2017" name="Int. J. Syst. Evol. Microbiol.">
        <title>Mycobacterium stephanolepidis sp. nov., a rapidly growing species related to Mycobacterium chelonae, isolated from marine teleost fish, Stephanolepis cirrhifer.</title>
        <authorList>
            <person name="Fukano H."/>
            <person name="Wada S."/>
            <person name="Kurata O."/>
            <person name="Katayama K."/>
            <person name="Fujiwara N."/>
            <person name="Hoshino Y."/>
        </authorList>
    </citation>
    <scope>NUCLEOTIDE SEQUENCE [LARGE SCALE GENOMIC DNA]</scope>
    <source>
        <strain evidence="2 3">NJB0901</strain>
    </source>
</reference>
<dbReference type="KEGG" id="mste:MSTE_02100"/>
<dbReference type="AlphaFoldDB" id="A0A1Z4EWU6"/>
<dbReference type="Proteomes" id="UP000217954">
    <property type="component" value="Chromosome"/>
</dbReference>
<dbReference type="Gene3D" id="1.20.120.450">
    <property type="entry name" value="dinb family like domain"/>
    <property type="match status" value="1"/>
</dbReference>
<dbReference type="GO" id="GO:0046872">
    <property type="term" value="F:metal ion binding"/>
    <property type="evidence" value="ECO:0007669"/>
    <property type="project" value="InterPro"/>
</dbReference>
<protein>
    <recommendedName>
        <fullName evidence="1">Mycothiol-dependent maleylpyruvate isomerase metal-binding domain-containing protein</fullName>
    </recommendedName>
</protein>
<evidence type="ECO:0000313" key="3">
    <source>
        <dbReference type="Proteomes" id="UP000217954"/>
    </source>
</evidence>
<feature type="domain" description="Mycothiol-dependent maleylpyruvate isomerase metal-binding" evidence="1">
    <location>
        <begin position="11"/>
        <end position="94"/>
    </location>
</feature>
<keyword evidence="3" id="KW-1185">Reference proteome</keyword>
<sequence length="204" mass="22211">MKTMKPREMLSAERTSLAEFLHTLTEDDWLAPSLCAGWRVRDVVAHAAVDAVSLGVYLGTALRNPSIDKLNDALVERTGHLSNHELLRHFESAVRPGAFGKMAPAALHTDAMVHHQDIRRPLGRPRAIPEDRLVFALDHPDFGAHPKRYTKGLRFVANDVDWAKGSGPRVCGTGEALVLAMAGRPAVLGELEGDGVPTLAARMC</sequence>
<dbReference type="InterPro" id="IPR024344">
    <property type="entry name" value="MDMPI_metal-binding"/>
</dbReference>
<gene>
    <name evidence="2" type="ORF">MSTE_02100</name>
</gene>
<evidence type="ECO:0000313" key="2">
    <source>
        <dbReference type="EMBL" id="BAX97414.1"/>
    </source>
</evidence>
<dbReference type="SUPFAM" id="SSF109854">
    <property type="entry name" value="DinB/YfiT-like putative metalloenzymes"/>
    <property type="match status" value="1"/>
</dbReference>
<accession>A0A1Z4EWU6</accession>